<dbReference type="Gramene" id="ONK82039">
    <property type="protein sequence ID" value="ONK82039"/>
    <property type="gene ID" value="A4U43_C01F35500"/>
</dbReference>
<feature type="region of interest" description="Disordered" evidence="1">
    <location>
        <begin position="28"/>
        <end position="113"/>
    </location>
</feature>
<organism evidence="2 3">
    <name type="scientific">Asparagus officinalis</name>
    <name type="common">Garden asparagus</name>
    <dbReference type="NCBI Taxonomy" id="4686"/>
    <lineage>
        <taxon>Eukaryota</taxon>
        <taxon>Viridiplantae</taxon>
        <taxon>Streptophyta</taxon>
        <taxon>Embryophyta</taxon>
        <taxon>Tracheophyta</taxon>
        <taxon>Spermatophyta</taxon>
        <taxon>Magnoliopsida</taxon>
        <taxon>Liliopsida</taxon>
        <taxon>Asparagales</taxon>
        <taxon>Asparagaceae</taxon>
        <taxon>Asparagoideae</taxon>
        <taxon>Asparagus</taxon>
    </lineage>
</organism>
<gene>
    <name evidence="2" type="ORF">A4U43_C01F35500</name>
</gene>
<feature type="region of interest" description="Disordered" evidence="1">
    <location>
        <begin position="165"/>
        <end position="199"/>
    </location>
</feature>
<feature type="compositionally biased region" description="Basic and acidic residues" evidence="1">
    <location>
        <begin position="179"/>
        <end position="189"/>
    </location>
</feature>
<evidence type="ECO:0000256" key="1">
    <source>
        <dbReference type="SAM" id="MobiDB-lite"/>
    </source>
</evidence>
<dbReference type="EMBL" id="CM007381">
    <property type="protein sequence ID" value="ONK82039.1"/>
    <property type="molecule type" value="Genomic_DNA"/>
</dbReference>
<sequence length="199" mass="21328">MLSWIITAVCGCGPPFEYQPRRALLKPGANTRRHLPPPGPPKYTAHVPLPQPPAPIATFEGTTRDTFKRPPRSSSSATSPTFQWPSASSGASSPREIGWPSSASPSPPPRHRPVGEASVFVAASAVHKVRLARACRFVIDEVKGVGADLEEGGLRRTGRFEGEQGFFERGHGKLSAGAEQDKGFGGKEADGDEEDLYSR</sequence>
<protein>
    <submittedName>
        <fullName evidence="2">Uncharacterized protein</fullName>
    </submittedName>
</protein>
<proteinExistence type="predicted"/>
<evidence type="ECO:0000313" key="2">
    <source>
        <dbReference type="EMBL" id="ONK82039.1"/>
    </source>
</evidence>
<keyword evidence="3" id="KW-1185">Reference proteome</keyword>
<feature type="compositionally biased region" description="Polar residues" evidence="1">
    <location>
        <begin position="82"/>
        <end position="92"/>
    </location>
</feature>
<feature type="compositionally biased region" description="Acidic residues" evidence="1">
    <location>
        <begin position="190"/>
        <end position="199"/>
    </location>
</feature>
<feature type="compositionally biased region" description="Low complexity" evidence="1">
    <location>
        <begin position="72"/>
        <end position="81"/>
    </location>
</feature>
<name>A0A5P1FX49_ASPOF</name>
<dbReference type="AlphaFoldDB" id="A0A5P1FX49"/>
<accession>A0A5P1FX49</accession>
<evidence type="ECO:0000313" key="3">
    <source>
        <dbReference type="Proteomes" id="UP000243459"/>
    </source>
</evidence>
<dbReference type="GO" id="GO:0006777">
    <property type="term" value="P:Mo-molybdopterin cofactor biosynthetic process"/>
    <property type="evidence" value="ECO:0007669"/>
    <property type="project" value="InterPro"/>
</dbReference>
<dbReference type="Proteomes" id="UP000243459">
    <property type="component" value="Chromosome 1"/>
</dbReference>
<dbReference type="InterPro" id="IPR003448">
    <property type="entry name" value="Mopterin_biosynth_MoaE"/>
</dbReference>
<reference evidence="3" key="1">
    <citation type="journal article" date="2017" name="Nat. Commun.">
        <title>The asparagus genome sheds light on the origin and evolution of a young Y chromosome.</title>
        <authorList>
            <person name="Harkess A."/>
            <person name="Zhou J."/>
            <person name="Xu C."/>
            <person name="Bowers J.E."/>
            <person name="Van der Hulst R."/>
            <person name="Ayyampalayam S."/>
            <person name="Mercati F."/>
            <person name="Riccardi P."/>
            <person name="McKain M.R."/>
            <person name="Kakrana A."/>
            <person name="Tang H."/>
            <person name="Ray J."/>
            <person name="Groenendijk J."/>
            <person name="Arikit S."/>
            <person name="Mathioni S.M."/>
            <person name="Nakano M."/>
            <person name="Shan H."/>
            <person name="Telgmann-Rauber A."/>
            <person name="Kanno A."/>
            <person name="Yue Z."/>
            <person name="Chen H."/>
            <person name="Li W."/>
            <person name="Chen Y."/>
            <person name="Xu X."/>
            <person name="Zhang Y."/>
            <person name="Luo S."/>
            <person name="Chen H."/>
            <person name="Gao J."/>
            <person name="Mao Z."/>
            <person name="Pires J.C."/>
            <person name="Luo M."/>
            <person name="Kudrna D."/>
            <person name="Wing R.A."/>
            <person name="Meyers B.C."/>
            <person name="Yi K."/>
            <person name="Kong H."/>
            <person name="Lavrijsen P."/>
            <person name="Sunseri F."/>
            <person name="Falavigna A."/>
            <person name="Ye Y."/>
            <person name="Leebens-Mack J.H."/>
            <person name="Chen G."/>
        </authorList>
    </citation>
    <scope>NUCLEOTIDE SEQUENCE [LARGE SCALE GENOMIC DNA]</scope>
    <source>
        <strain evidence="3">cv. DH0086</strain>
    </source>
</reference>
<dbReference type="Pfam" id="PF02391">
    <property type="entry name" value="MoaE"/>
    <property type="match status" value="1"/>
</dbReference>